<organism evidence="2 3">
    <name type="scientific">Candidatus Vagococcus giribetii</name>
    <dbReference type="NCBI Taxonomy" id="2230876"/>
    <lineage>
        <taxon>Bacteria</taxon>
        <taxon>Bacillati</taxon>
        <taxon>Bacillota</taxon>
        <taxon>Bacilli</taxon>
        <taxon>Lactobacillales</taxon>
        <taxon>Enterococcaceae</taxon>
        <taxon>Vagococcus</taxon>
    </lineage>
</organism>
<evidence type="ECO:0000313" key="2">
    <source>
        <dbReference type="EMBL" id="MBO0476547.1"/>
    </source>
</evidence>
<dbReference type="RefSeq" id="WP_206965636.1">
    <property type="nucleotide sequence ID" value="NZ_JAFLVX010000015.1"/>
</dbReference>
<sequence length="256" mass="28490">MNILITAGGTSEKIDDVRHLTNHATGSLGKEIATLLQSEEQVTIHYVYGPQAVLPEGNSIHFYPIRSVKELEQQMKELLTTLSFDYVIHSMAVSDYEVETATNEALLAKELAKAITTKQGTTQEQIELIIQETLKQESRTGEPTQKKISSASEKLILVMKKAPKVITSIKKWQPSVSLIGFKLLVDVPEEELVTVAQKSLETNQADFILANDLIDITPTQHLGLLVTKDGVKARFQTKKEIAQGLKELILERKDDL</sequence>
<dbReference type="InterPro" id="IPR035929">
    <property type="entry name" value="CoaB-like_sf"/>
</dbReference>
<dbReference type="Gene3D" id="3.40.50.10300">
    <property type="entry name" value="CoaB-like"/>
    <property type="match status" value="1"/>
</dbReference>
<dbReference type="SUPFAM" id="SSF102645">
    <property type="entry name" value="CoaB-like"/>
    <property type="match status" value="1"/>
</dbReference>
<name>A0ABS3HS17_9ENTE</name>
<dbReference type="GO" id="GO:0004632">
    <property type="term" value="F:phosphopantothenate--cysteine ligase activity"/>
    <property type="evidence" value="ECO:0007669"/>
    <property type="project" value="UniProtKB-EC"/>
</dbReference>
<protein>
    <submittedName>
        <fullName evidence="2">Phosphopantothenate--cysteine ligase</fullName>
        <ecNumber evidence="2">6.3.2.5</ecNumber>
    </submittedName>
</protein>
<keyword evidence="2" id="KW-0436">Ligase</keyword>
<reference evidence="2 3" key="1">
    <citation type="submission" date="2021-03" db="EMBL/GenBank/DDBJ databases">
        <title>Enterococcal diversity collection.</title>
        <authorList>
            <person name="Gilmore M.S."/>
            <person name="Schwartzman J."/>
            <person name="Van Tyne D."/>
            <person name="Martin M."/>
            <person name="Earl A.M."/>
            <person name="Manson A.L."/>
            <person name="Straub T."/>
            <person name="Salamzade R."/>
            <person name="Saavedra J."/>
            <person name="Lebreton F."/>
            <person name="Prichula J."/>
            <person name="Schaufler K."/>
            <person name="Gaca A."/>
            <person name="Sgardioli B."/>
            <person name="Wagenaar J."/>
            <person name="Strong T."/>
        </authorList>
    </citation>
    <scope>NUCLEOTIDE SEQUENCE [LARGE SCALE GENOMIC DNA]</scope>
    <source>
        <strain evidence="2 3">DIV0080</strain>
    </source>
</reference>
<dbReference type="NCBIfam" id="TIGR02114">
    <property type="entry name" value="coaB_strep"/>
    <property type="match status" value="1"/>
</dbReference>
<dbReference type="EC" id="6.3.2.5" evidence="2"/>
<accession>A0ABS3HS17</accession>
<dbReference type="InterPro" id="IPR011848">
    <property type="entry name" value="CoaB_strep"/>
</dbReference>
<proteinExistence type="predicted"/>
<feature type="domain" description="DNA/pantothenate metabolism flavoprotein C-terminal" evidence="1">
    <location>
        <begin position="139"/>
        <end position="250"/>
    </location>
</feature>
<keyword evidence="3" id="KW-1185">Reference proteome</keyword>
<evidence type="ECO:0000313" key="3">
    <source>
        <dbReference type="Proteomes" id="UP000664857"/>
    </source>
</evidence>
<dbReference type="Proteomes" id="UP000664857">
    <property type="component" value="Unassembled WGS sequence"/>
</dbReference>
<dbReference type="InterPro" id="IPR007085">
    <property type="entry name" value="DNA/pantothenate-metab_flavo_C"/>
</dbReference>
<comment type="caution">
    <text evidence="2">The sequence shown here is derived from an EMBL/GenBank/DDBJ whole genome shotgun (WGS) entry which is preliminary data.</text>
</comment>
<gene>
    <name evidence="2" type="primary">coaB</name>
    <name evidence="2" type="ORF">DOK76_05660</name>
</gene>
<feature type="domain" description="DNA/pantothenate metabolism flavoprotein C-terminal" evidence="1">
    <location>
        <begin position="2"/>
        <end position="104"/>
    </location>
</feature>
<dbReference type="Pfam" id="PF04127">
    <property type="entry name" value="DFP"/>
    <property type="match status" value="2"/>
</dbReference>
<evidence type="ECO:0000259" key="1">
    <source>
        <dbReference type="Pfam" id="PF04127"/>
    </source>
</evidence>
<dbReference type="EMBL" id="JAFLVX010000015">
    <property type="protein sequence ID" value="MBO0476547.1"/>
    <property type="molecule type" value="Genomic_DNA"/>
</dbReference>